<evidence type="ECO:0000256" key="1">
    <source>
        <dbReference type="SAM" id="Phobius"/>
    </source>
</evidence>
<feature type="transmembrane region" description="Helical" evidence="1">
    <location>
        <begin position="139"/>
        <end position="159"/>
    </location>
</feature>
<dbReference type="STRING" id="111780.Sta7437_1548"/>
<keyword evidence="1" id="KW-0812">Transmembrane</keyword>
<protein>
    <submittedName>
        <fullName evidence="2">Uncharacterized protein</fullName>
    </submittedName>
</protein>
<organism evidence="2 3">
    <name type="scientific">Stanieria cyanosphaera (strain ATCC 29371 / PCC 7437)</name>
    <dbReference type="NCBI Taxonomy" id="111780"/>
    <lineage>
        <taxon>Bacteria</taxon>
        <taxon>Bacillati</taxon>
        <taxon>Cyanobacteriota</taxon>
        <taxon>Cyanophyceae</taxon>
        <taxon>Pleurocapsales</taxon>
        <taxon>Dermocarpellaceae</taxon>
        <taxon>Stanieria</taxon>
    </lineage>
</organism>
<accession>K9XR79</accession>
<dbReference type="OrthoDB" id="583558at2"/>
<dbReference type="eggNOG" id="ENOG5032YR3">
    <property type="taxonomic scope" value="Bacteria"/>
</dbReference>
<gene>
    <name evidence="2" type="ordered locus">Sta7437_1548</name>
</gene>
<dbReference type="HOGENOM" id="CLU_124347_0_0_3"/>
<proteinExistence type="predicted"/>
<name>K9XR79_STAC7</name>
<dbReference type="AlphaFoldDB" id="K9XR79"/>
<keyword evidence="3" id="KW-1185">Reference proteome</keyword>
<dbReference type="KEGG" id="scs:Sta7437_1548"/>
<feature type="transmembrane region" description="Helical" evidence="1">
    <location>
        <begin position="7"/>
        <end position="29"/>
    </location>
</feature>
<sequence>MLRLKKVSWLSTTLLLVTYATYGWLYARWAVVLIEHGNLFYWVLEKDLIASLLYGLGIFWILLISIAFTAPIALMTVSLNSWLQSEARAFLSIFIGALAFALIVQWLEVFAEFFILLAAGILVKLDLQTAGYSRSRATMILVILCLLGFGSGVLAFYTWGLKTVQ</sequence>
<keyword evidence="1" id="KW-0472">Membrane</keyword>
<feature type="transmembrane region" description="Helical" evidence="1">
    <location>
        <begin position="87"/>
        <end position="104"/>
    </location>
</feature>
<evidence type="ECO:0000313" key="2">
    <source>
        <dbReference type="EMBL" id="AFZ35115.1"/>
    </source>
</evidence>
<keyword evidence="1" id="KW-1133">Transmembrane helix</keyword>
<reference evidence="3" key="1">
    <citation type="journal article" date="2013" name="Proc. Natl. Acad. Sci. U.S.A.">
        <title>Improving the coverage of the cyanobacterial phylum using diversity-driven genome sequencing.</title>
        <authorList>
            <person name="Shih P.M."/>
            <person name="Wu D."/>
            <person name="Latifi A."/>
            <person name="Axen S.D."/>
            <person name="Fewer D.P."/>
            <person name="Talla E."/>
            <person name="Calteau A."/>
            <person name="Cai F."/>
            <person name="Tandeau de Marsac N."/>
            <person name="Rippka R."/>
            <person name="Herdman M."/>
            <person name="Sivonen K."/>
            <person name="Coursin T."/>
            <person name="Laurent T."/>
            <person name="Goodwin L."/>
            <person name="Nolan M."/>
            <person name="Davenport K.W."/>
            <person name="Han C.S."/>
            <person name="Rubin E.M."/>
            <person name="Eisen J.A."/>
            <person name="Woyke T."/>
            <person name="Gugger M."/>
            <person name="Kerfeld C.A."/>
        </authorList>
    </citation>
    <scope>NUCLEOTIDE SEQUENCE [LARGE SCALE GENOMIC DNA]</scope>
    <source>
        <strain evidence="3">ATCC 29371 / PCC 7437</strain>
    </source>
</reference>
<evidence type="ECO:0000313" key="3">
    <source>
        <dbReference type="Proteomes" id="UP000010473"/>
    </source>
</evidence>
<feature type="transmembrane region" description="Helical" evidence="1">
    <location>
        <begin position="49"/>
        <end position="75"/>
    </location>
</feature>
<dbReference type="RefSeq" id="WP_015192786.1">
    <property type="nucleotide sequence ID" value="NC_019748.1"/>
</dbReference>
<dbReference type="EMBL" id="CP003653">
    <property type="protein sequence ID" value="AFZ35115.1"/>
    <property type="molecule type" value="Genomic_DNA"/>
</dbReference>
<dbReference type="Proteomes" id="UP000010473">
    <property type="component" value="Chromosome"/>
</dbReference>